<dbReference type="SUPFAM" id="SSF55961">
    <property type="entry name" value="Bet v1-like"/>
    <property type="match status" value="1"/>
</dbReference>
<gene>
    <name evidence="4" type="ORF">DFQ07_2607</name>
</gene>
<dbReference type="OrthoDB" id="9807923at2"/>
<reference evidence="4 5" key="1">
    <citation type="submission" date="2019-03" db="EMBL/GenBank/DDBJ databases">
        <title>Genomic Encyclopedia of Type Strains, Phase III (KMG-III): the genomes of soil and plant-associated and newly described type strains.</title>
        <authorList>
            <person name="Whitman W."/>
        </authorList>
    </citation>
    <scope>NUCLEOTIDE SEQUENCE [LARGE SCALE GENOMIC DNA]</scope>
    <source>
        <strain evidence="4 5">CECT 8283</strain>
    </source>
</reference>
<dbReference type="InterPro" id="IPR013538">
    <property type="entry name" value="ASHA1/2-like_C"/>
</dbReference>
<dbReference type="InterPro" id="IPR023393">
    <property type="entry name" value="START-like_dom_sf"/>
</dbReference>
<keyword evidence="2" id="KW-0472">Membrane</keyword>
<evidence type="ECO:0000313" key="5">
    <source>
        <dbReference type="Proteomes" id="UP000295390"/>
    </source>
</evidence>
<comment type="caution">
    <text evidence="4">The sequence shown here is derived from an EMBL/GenBank/DDBJ whole genome shotgun (WGS) entry which is preliminary data.</text>
</comment>
<protein>
    <submittedName>
        <fullName evidence="4">Polyketide cyclase/dehydrase/lipid transport protein</fullName>
    </submittedName>
</protein>
<dbReference type="Pfam" id="PF08327">
    <property type="entry name" value="AHSA1"/>
    <property type="match status" value="1"/>
</dbReference>
<evidence type="ECO:0000313" key="4">
    <source>
        <dbReference type="EMBL" id="TDQ24064.1"/>
    </source>
</evidence>
<keyword evidence="2" id="KW-1133">Transmembrane helix</keyword>
<name>A0A4R6TCD2_9FLAO</name>
<dbReference type="Proteomes" id="UP000295390">
    <property type="component" value="Unassembled WGS sequence"/>
</dbReference>
<feature type="transmembrane region" description="Helical" evidence="2">
    <location>
        <begin position="6"/>
        <end position="25"/>
    </location>
</feature>
<dbReference type="CDD" id="cd07818">
    <property type="entry name" value="SRPBCC_1"/>
    <property type="match status" value="1"/>
</dbReference>
<proteinExistence type="inferred from homology"/>
<keyword evidence="5" id="KW-1185">Reference proteome</keyword>
<organism evidence="4 5">
    <name type="scientific">Tenacibaculum caenipelagi</name>
    <dbReference type="NCBI Taxonomy" id="1325435"/>
    <lineage>
        <taxon>Bacteria</taxon>
        <taxon>Pseudomonadati</taxon>
        <taxon>Bacteroidota</taxon>
        <taxon>Flavobacteriia</taxon>
        <taxon>Flavobacteriales</taxon>
        <taxon>Flavobacteriaceae</taxon>
        <taxon>Tenacibaculum</taxon>
    </lineage>
</organism>
<feature type="domain" description="Activator of Hsp90 ATPase homologue 1/2-like C-terminal" evidence="3">
    <location>
        <begin position="39"/>
        <end position="136"/>
    </location>
</feature>
<sequence length="182" mass="20429">MKFVKYFLLLIIVLVGLALIYVASFSGSYDISRSKVIEAPINHVFNTVNDIKTWEKWGPWHDEDSTIVVTYGEKTVGVGASDSWTSKDGPGKMETIAVVPNKSINQKISFADNDPGDIYWYFEEVSNGTKVTWGMKAKKSPFIFKFFAAMSGSWDNMLGPMEEKGLNNLEKVILETIPSQQE</sequence>
<evidence type="ECO:0000256" key="2">
    <source>
        <dbReference type="SAM" id="Phobius"/>
    </source>
</evidence>
<dbReference type="RefSeq" id="WP_133537406.1">
    <property type="nucleotide sequence ID" value="NZ_SNYH01000005.1"/>
</dbReference>
<dbReference type="EMBL" id="SNYH01000005">
    <property type="protein sequence ID" value="TDQ24064.1"/>
    <property type="molecule type" value="Genomic_DNA"/>
</dbReference>
<keyword evidence="2" id="KW-0812">Transmembrane</keyword>
<dbReference type="Gene3D" id="3.30.530.20">
    <property type="match status" value="1"/>
</dbReference>
<accession>A0A4R6TCD2</accession>
<evidence type="ECO:0000256" key="1">
    <source>
        <dbReference type="ARBA" id="ARBA00006817"/>
    </source>
</evidence>
<evidence type="ECO:0000259" key="3">
    <source>
        <dbReference type="Pfam" id="PF08327"/>
    </source>
</evidence>
<comment type="similarity">
    <text evidence="1">Belongs to the AHA1 family.</text>
</comment>
<dbReference type="AlphaFoldDB" id="A0A4R6TCD2"/>